<sequence>MGVISLKNLITKELILAELWELVSFLLRNFFNGHFLTNRGDTISSLRCIYTWQ</sequence>
<dbReference type="AlphaFoldDB" id="A0A450YVG8"/>
<dbReference type="EMBL" id="CAADFU010000223">
    <property type="protein sequence ID" value="VFK49724.1"/>
    <property type="molecule type" value="Genomic_DNA"/>
</dbReference>
<protein>
    <submittedName>
        <fullName evidence="1">Uncharacterized protein</fullName>
    </submittedName>
</protein>
<proteinExistence type="predicted"/>
<gene>
    <name evidence="3" type="ORF">BECKSD772D_GA0070982_11872</name>
    <name evidence="2" type="ORF">BECKSD772E_GA0070983_12235</name>
    <name evidence="1" type="ORF">BECKSD772F_GA0070984_12352</name>
</gene>
<organism evidence="1">
    <name type="scientific">Candidatus Kentrum sp. SD</name>
    <dbReference type="NCBI Taxonomy" id="2126332"/>
    <lineage>
        <taxon>Bacteria</taxon>
        <taxon>Pseudomonadati</taxon>
        <taxon>Pseudomonadota</taxon>
        <taxon>Gammaproteobacteria</taxon>
        <taxon>Candidatus Kentrum</taxon>
    </lineage>
</organism>
<evidence type="ECO:0000313" key="3">
    <source>
        <dbReference type="EMBL" id="VFK80965.1"/>
    </source>
</evidence>
<evidence type="ECO:0000313" key="1">
    <source>
        <dbReference type="EMBL" id="VFK45547.1"/>
    </source>
</evidence>
<name>A0A450YVG8_9GAMM</name>
<reference evidence="1" key="1">
    <citation type="submission" date="2019-02" db="EMBL/GenBank/DDBJ databases">
        <authorList>
            <person name="Gruber-Vodicka R. H."/>
            <person name="Seah K. B. B."/>
        </authorList>
    </citation>
    <scope>NUCLEOTIDE SEQUENCE</scope>
    <source>
        <strain evidence="3">BECK_S127</strain>
        <strain evidence="2">BECK_S1320</strain>
        <strain evidence="1">BECK_S1321</strain>
    </source>
</reference>
<accession>A0A450YVG8</accession>
<dbReference type="EMBL" id="CAADHB010000187">
    <property type="protein sequence ID" value="VFK80965.1"/>
    <property type="molecule type" value="Genomic_DNA"/>
</dbReference>
<dbReference type="EMBL" id="CAADFR010000235">
    <property type="protein sequence ID" value="VFK45547.1"/>
    <property type="molecule type" value="Genomic_DNA"/>
</dbReference>
<evidence type="ECO:0000313" key="2">
    <source>
        <dbReference type="EMBL" id="VFK49724.1"/>
    </source>
</evidence>